<dbReference type="Proteomes" id="UP000307790">
    <property type="component" value="Unassembled WGS sequence"/>
</dbReference>
<gene>
    <name evidence="1" type="ORF">FE810_16465</name>
</gene>
<keyword evidence="2" id="KW-1185">Reference proteome</keyword>
<dbReference type="OrthoDB" id="1443546at2"/>
<protein>
    <recommendedName>
        <fullName evidence="3">STAS/SEC14 domain-containing protein</fullName>
    </recommendedName>
</protein>
<accession>A0A5R9IED0</accession>
<name>A0A5R9IED0_9GAMM</name>
<organism evidence="1 2">
    <name type="scientific">Thalassotalea litorea</name>
    <dbReference type="NCBI Taxonomy" id="2020715"/>
    <lineage>
        <taxon>Bacteria</taxon>
        <taxon>Pseudomonadati</taxon>
        <taxon>Pseudomonadota</taxon>
        <taxon>Gammaproteobacteria</taxon>
        <taxon>Alteromonadales</taxon>
        <taxon>Colwelliaceae</taxon>
        <taxon>Thalassotalea</taxon>
    </lineage>
</organism>
<comment type="caution">
    <text evidence="1">The sequence shown here is derived from an EMBL/GenBank/DDBJ whole genome shotgun (WGS) entry which is preliminary data.</text>
</comment>
<evidence type="ECO:0008006" key="3">
    <source>
        <dbReference type="Google" id="ProtNLM"/>
    </source>
</evidence>
<dbReference type="RefSeq" id="WP_138321681.1">
    <property type="nucleotide sequence ID" value="NZ_VCBC01000023.1"/>
</dbReference>
<evidence type="ECO:0000313" key="1">
    <source>
        <dbReference type="EMBL" id="TLU59934.1"/>
    </source>
</evidence>
<dbReference type="AlphaFoldDB" id="A0A5R9IED0"/>
<evidence type="ECO:0000313" key="2">
    <source>
        <dbReference type="Proteomes" id="UP000307790"/>
    </source>
</evidence>
<dbReference type="EMBL" id="VCBC01000023">
    <property type="protein sequence ID" value="TLU59934.1"/>
    <property type="molecule type" value="Genomic_DNA"/>
</dbReference>
<reference evidence="1 2" key="1">
    <citation type="submission" date="2019-05" db="EMBL/GenBank/DDBJ databases">
        <title>Genome sequences of Thalassotalea litorea 1K03283.</title>
        <authorList>
            <person name="Zhang D."/>
        </authorList>
    </citation>
    <scope>NUCLEOTIDE SEQUENCE [LARGE SCALE GENOMIC DNA]</scope>
    <source>
        <strain evidence="1 2">MCCC 1K03283</strain>
    </source>
</reference>
<proteinExistence type="predicted"/>
<sequence length="132" mass="15242">MKYTLSFGYINIISDNIAEILVDEGVVMTLEMCEEYDEFLLSHFHGPFAVLVNRIHNYTMTFETRLHIASHEDLVAIGVVSYTKQDSEDVEKLVELRKVDKLNLREFHGLDMGRGKALAWLERELSTVYSDI</sequence>